<accession>A0ABN7UL11</accession>
<organism evidence="8 9">
    <name type="scientific">Gigaspora margarita</name>
    <dbReference type="NCBI Taxonomy" id="4874"/>
    <lineage>
        <taxon>Eukaryota</taxon>
        <taxon>Fungi</taxon>
        <taxon>Fungi incertae sedis</taxon>
        <taxon>Mucoromycota</taxon>
        <taxon>Glomeromycotina</taxon>
        <taxon>Glomeromycetes</taxon>
        <taxon>Diversisporales</taxon>
        <taxon>Gigasporaceae</taxon>
        <taxon>Gigaspora</taxon>
    </lineage>
</organism>
<keyword evidence="3" id="KW-0687">Ribonucleoprotein</keyword>
<dbReference type="Gene3D" id="4.10.640.10">
    <property type="entry name" value="Ribosomal protein S18"/>
    <property type="match status" value="1"/>
</dbReference>
<dbReference type="InterPro" id="IPR020069">
    <property type="entry name" value="Ribosomal_bL9_C"/>
</dbReference>
<dbReference type="Pfam" id="PF00436">
    <property type="entry name" value="SSB"/>
    <property type="match status" value="1"/>
</dbReference>
<evidence type="ECO:0000256" key="1">
    <source>
        <dbReference type="ARBA" id="ARBA00022980"/>
    </source>
</evidence>
<dbReference type="Gene3D" id="3.10.430.100">
    <property type="entry name" value="Ribosomal protein L9, C-terminal domain"/>
    <property type="match status" value="1"/>
</dbReference>
<dbReference type="PANTHER" id="PTHR36924">
    <property type="entry name" value="ANTITOXIN HIGA-1"/>
    <property type="match status" value="1"/>
</dbReference>
<dbReference type="InterPro" id="IPR000424">
    <property type="entry name" value="Primosome_PriB/ssb"/>
</dbReference>
<name>A0ABN7UL11_GIGMA</name>
<evidence type="ECO:0000313" key="9">
    <source>
        <dbReference type="Proteomes" id="UP000789901"/>
    </source>
</evidence>
<evidence type="ECO:0000256" key="2">
    <source>
        <dbReference type="ARBA" id="ARBA00023125"/>
    </source>
</evidence>
<evidence type="ECO:0000256" key="3">
    <source>
        <dbReference type="ARBA" id="ARBA00023274"/>
    </source>
</evidence>
<dbReference type="InterPro" id="IPR010982">
    <property type="entry name" value="Lambda_DNA-bd_dom_sf"/>
</dbReference>
<protein>
    <recommendedName>
        <fullName evidence="4">Small ribosomal subunit protein bS18m</fullName>
    </recommendedName>
</protein>
<keyword evidence="6" id="KW-0812">Transmembrane</keyword>
<feature type="transmembrane region" description="Helical" evidence="6">
    <location>
        <begin position="373"/>
        <end position="395"/>
    </location>
</feature>
<evidence type="ECO:0000313" key="8">
    <source>
        <dbReference type="EMBL" id="CAG8610823.1"/>
    </source>
</evidence>
<dbReference type="Pfam" id="PF01084">
    <property type="entry name" value="Ribosomal_S18"/>
    <property type="match status" value="1"/>
</dbReference>
<dbReference type="Pfam" id="PF03948">
    <property type="entry name" value="Ribosomal_L9_C"/>
    <property type="match status" value="1"/>
</dbReference>
<proteinExistence type="predicted"/>
<dbReference type="InterPro" id="IPR036791">
    <property type="entry name" value="Ribosomal_bL9_C_sf"/>
</dbReference>
<dbReference type="InterPro" id="IPR013430">
    <property type="entry name" value="Toxin_antidote_HigA"/>
</dbReference>
<dbReference type="SUPFAM" id="SSF50249">
    <property type="entry name" value="Nucleic acid-binding proteins"/>
    <property type="match status" value="1"/>
</dbReference>
<feature type="transmembrane region" description="Helical" evidence="6">
    <location>
        <begin position="1073"/>
        <end position="1095"/>
    </location>
</feature>
<sequence>MLNKIKIIGKVIINKEQNERRVNDIDFASQEAVNEADKSQSKPELKKEPWFYFSMLVTAPSGSLTILRCITQGETAERIIKEVEEEEIIEVRGYLRNEKDGRQIIIRAVEFSKLDLNFEEIEKESSNQVRLLGKIITDLQAPENKRNYEILSFKLAVPREGVKSPLFFCRVHGELISEVNEKLKKGDIILLEGFLQTKKIEEGTGEENEKKFSRISSIICQGFTFLDNDSVNIFSPLDNLIRVVKDVRKIDDFIKLKVKTKTDEQEINITAARKFINKQGRIVPRKYSQLIPKNHRRATKIIKRLRQMALLPYVIGEPIYTSSKGQSSVYTKGAYAGKFFGSYGGYEVGAQCAWCYDQWQAEVAANKSFWIKWWLGGILFTIIATIISIVAFPGLEEKKQQAEQAQASLILEEEAQKMYDKINNFVLSFTLKKDDKGEPFGSVGFKEILVELEKSGFHCEKSQLVEFHPLNKLGENQVKVKLNKKGANYAEEIRSIDNTIKLSIMAKDLELKPIHPGEILKTEFLEPLNMKWEELAKNIQVKKSVIRELVAEKRRMTVDLAYRLYFYFGVSAEYWLNFQKNYDLETYQELAEREIRKQIQPLERRAEWGVKGVSADKLRKYEIKREKNIYFPDIDEVLGIEAFIYEVEGEEIKEGRYISIEASPYNISSTETVLSIRGGLIRIKTELSEEEEILEGINDDFDFTTDAGAFICPRNGYHHQKTVFSPQNLENIANAVATYIRNHQDQFYLSPFIDLKLPRRSMRRIEKKKPQVNPHQEVGAGGNPVAKIIHPSFFTEAQYERIKNALGDDVSCKELEAQIFGEDPRRFSDQALVSEISNKINEIIDQRTTKKVRKNEEGLNNTLLIKKMAVIDLMEKSQIQTANSPESIKQIKEAVLADIANKKQEQQNAQKLDGLLRQGQATNDPTQLATIFKQIQNLSNTDAYRSKKTEIDALEKKLQELNPQKYQETVQESVQEQLDDKDGQLTPEKIKEFKDEIIQEANQKAAENELTKLLVKYQEAKTPNQKNLIKNEILKFISGNEYQKKAYQKNKKKVNEILGLATEQKNTSSPNSFPWQIVIIPISLLGVLVVGIIILRKRKMRSRKL</sequence>
<keyword evidence="2 5" id="KW-0238">DNA-binding</keyword>
<reference evidence="8 9" key="1">
    <citation type="submission" date="2021-06" db="EMBL/GenBank/DDBJ databases">
        <authorList>
            <person name="Kallberg Y."/>
            <person name="Tangrot J."/>
            <person name="Rosling A."/>
        </authorList>
    </citation>
    <scope>NUCLEOTIDE SEQUENCE [LARGE SCALE GENOMIC DNA]</scope>
    <source>
        <strain evidence="8 9">120-4 pot B 10/14</strain>
    </source>
</reference>
<evidence type="ECO:0000256" key="5">
    <source>
        <dbReference type="PROSITE-ProRule" id="PRU00252"/>
    </source>
</evidence>
<dbReference type="InterPro" id="IPR036870">
    <property type="entry name" value="Ribosomal_bS18_sf"/>
</dbReference>
<dbReference type="SUPFAM" id="SSF55653">
    <property type="entry name" value="Ribosomal protein L9 C-domain"/>
    <property type="match status" value="1"/>
</dbReference>
<dbReference type="InterPro" id="IPR001648">
    <property type="entry name" value="Ribosomal_bS18"/>
</dbReference>
<dbReference type="Gene3D" id="1.10.260.40">
    <property type="entry name" value="lambda repressor-like DNA-binding domains"/>
    <property type="match status" value="1"/>
</dbReference>
<dbReference type="EMBL" id="CAJVQB010003530">
    <property type="protein sequence ID" value="CAG8610823.1"/>
    <property type="molecule type" value="Genomic_DNA"/>
</dbReference>
<dbReference type="PROSITE" id="PS50935">
    <property type="entry name" value="SSB"/>
    <property type="match status" value="1"/>
</dbReference>
<dbReference type="Proteomes" id="UP000789901">
    <property type="component" value="Unassembled WGS sequence"/>
</dbReference>
<dbReference type="Gene3D" id="2.40.50.140">
    <property type="entry name" value="Nucleic acid-binding proteins"/>
    <property type="match status" value="1"/>
</dbReference>
<keyword evidence="6" id="KW-1133">Transmembrane helix</keyword>
<comment type="caution">
    <text evidence="8">The sequence shown here is derived from an EMBL/GenBank/DDBJ whole genome shotgun (WGS) entry which is preliminary data.</text>
</comment>
<keyword evidence="1" id="KW-0689">Ribosomal protein</keyword>
<evidence type="ECO:0000256" key="6">
    <source>
        <dbReference type="SAM" id="Phobius"/>
    </source>
</evidence>
<dbReference type="InterPro" id="IPR012340">
    <property type="entry name" value="NA-bd_OB-fold"/>
</dbReference>
<dbReference type="SUPFAM" id="SSF46911">
    <property type="entry name" value="Ribosomal protein S18"/>
    <property type="match status" value="1"/>
</dbReference>
<evidence type="ECO:0000256" key="4">
    <source>
        <dbReference type="ARBA" id="ARBA00035264"/>
    </source>
</evidence>
<dbReference type="SUPFAM" id="SSF47413">
    <property type="entry name" value="lambda repressor-like DNA-binding domains"/>
    <property type="match status" value="1"/>
</dbReference>
<keyword evidence="9" id="KW-1185">Reference proteome</keyword>
<feature type="domain" description="Large ribosomal subunit protein bL9 C-terminal" evidence="7">
    <location>
        <begin position="413"/>
        <end position="484"/>
    </location>
</feature>
<evidence type="ECO:0000259" key="7">
    <source>
        <dbReference type="Pfam" id="PF03948"/>
    </source>
</evidence>
<keyword evidence="6" id="KW-0472">Membrane</keyword>
<gene>
    <name evidence="8" type="ORF">GMARGA_LOCUS7347</name>
</gene>
<dbReference type="PANTHER" id="PTHR36924:SF1">
    <property type="entry name" value="ANTITOXIN HIGA-1"/>
    <property type="match status" value="1"/>
</dbReference>
<dbReference type="NCBIfam" id="TIGR02607">
    <property type="entry name" value="antidote_HigA"/>
    <property type="match status" value="1"/>
</dbReference>